<dbReference type="Proteomes" id="UP000011765">
    <property type="component" value="Chromosome"/>
</dbReference>
<dbReference type="STRING" id="747365.Thena_1566"/>
<dbReference type="KEGG" id="tnr:Thena_1566"/>
<evidence type="ECO:0000313" key="2">
    <source>
        <dbReference type="EMBL" id="AEE15178.1"/>
    </source>
</evidence>
<dbReference type="HOGENOM" id="CLU_1682808_0_0_9"/>
<protein>
    <submittedName>
        <fullName evidence="2">Nucleoside recognition domain protein</fullName>
    </submittedName>
</protein>
<reference evidence="2 3" key="1">
    <citation type="submission" date="2011-04" db="EMBL/GenBank/DDBJ databases">
        <title>The complete genome of Thermodesulfobium narugense DSM 14796.</title>
        <authorList>
            <consortium name="US DOE Joint Genome Institute (JGI-PGF)"/>
            <person name="Lucas S."/>
            <person name="Han J."/>
            <person name="Lapidus A."/>
            <person name="Bruce D."/>
            <person name="Goodwin L."/>
            <person name="Pitluck S."/>
            <person name="Peters L."/>
            <person name="Kyrpides N."/>
            <person name="Mavromatis K."/>
            <person name="Pagani I."/>
            <person name="Ivanova N."/>
            <person name="Ovchinnikova G."/>
            <person name="Zhang X."/>
            <person name="Saunders L."/>
            <person name="Detter J.C."/>
            <person name="Tapia R."/>
            <person name="Han C."/>
            <person name="Land M."/>
            <person name="Hauser L."/>
            <person name="Markowitz V."/>
            <person name="Cheng J.-F."/>
            <person name="Hugenholtz P."/>
            <person name="Woyke T."/>
            <person name="Wu D."/>
            <person name="Spring S."/>
            <person name="Schroeder M."/>
            <person name="Brambilla E."/>
            <person name="Klenk H.-P."/>
            <person name="Eisen J.A."/>
        </authorList>
    </citation>
    <scope>NUCLEOTIDE SEQUENCE [LARGE SCALE GENOMIC DNA]</scope>
    <source>
        <strain evidence="2 3">DSM 14796</strain>
    </source>
</reference>
<organism evidence="2 3">
    <name type="scientific">Thermodesulfobium narugense DSM 14796</name>
    <dbReference type="NCBI Taxonomy" id="747365"/>
    <lineage>
        <taxon>Bacteria</taxon>
        <taxon>Pseudomonadati</taxon>
        <taxon>Thermodesulfobiota</taxon>
        <taxon>Thermodesulfobiia</taxon>
        <taxon>Thermodesulfobiales</taxon>
        <taxon>Thermodesulfobiaceae</taxon>
        <taxon>Thermodesulfobium</taxon>
    </lineage>
</organism>
<feature type="transmembrane region" description="Helical" evidence="1">
    <location>
        <begin position="92"/>
        <end position="115"/>
    </location>
</feature>
<keyword evidence="1" id="KW-0812">Transmembrane</keyword>
<feature type="transmembrane region" description="Helical" evidence="1">
    <location>
        <begin position="121"/>
        <end position="141"/>
    </location>
</feature>
<sequence>MTGILKEAVFGSLGTVFTIAMIVIPLMIFIEVFKRSPFWNNFCDIISKIIKYLGFSKNSAIPLTAGIIFGLIYGAGTMMDEVKKGLISPKEIVLINIFLVLSHAMIEDTAIFVAIGANFEIIFFGRIIITILLVILFGKILDVFRKLA</sequence>
<evidence type="ECO:0000256" key="1">
    <source>
        <dbReference type="SAM" id="Phobius"/>
    </source>
</evidence>
<keyword evidence="3" id="KW-1185">Reference proteome</keyword>
<dbReference type="EMBL" id="CP002690">
    <property type="protein sequence ID" value="AEE15178.1"/>
    <property type="molecule type" value="Genomic_DNA"/>
</dbReference>
<proteinExistence type="predicted"/>
<dbReference type="RefSeq" id="WP_013756899.1">
    <property type="nucleotide sequence ID" value="NC_015499.1"/>
</dbReference>
<dbReference type="OrthoDB" id="9779080at2"/>
<feature type="transmembrane region" description="Helical" evidence="1">
    <location>
        <begin position="60"/>
        <end position="80"/>
    </location>
</feature>
<accession>M1E8I0</accession>
<keyword evidence="1" id="KW-1133">Transmembrane helix</keyword>
<evidence type="ECO:0000313" key="3">
    <source>
        <dbReference type="Proteomes" id="UP000011765"/>
    </source>
</evidence>
<dbReference type="eggNOG" id="COG3366">
    <property type="taxonomic scope" value="Bacteria"/>
</dbReference>
<keyword evidence="1" id="KW-0472">Membrane</keyword>
<feature type="transmembrane region" description="Helical" evidence="1">
    <location>
        <begin position="9"/>
        <end position="30"/>
    </location>
</feature>
<name>M1E8I0_9BACT</name>
<dbReference type="AlphaFoldDB" id="M1E8I0"/>
<gene>
    <name evidence="2" type="ORF">Thena_1566</name>
</gene>